<evidence type="ECO:0000313" key="2">
    <source>
        <dbReference type="Proteomes" id="UP000000709"/>
    </source>
</evidence>
<proteinExistence type="predicted"/>
<organism evidence="2">
    <name type="scientific">Spathaspora passalidarum (strain NRRL Y-27907 / 11-Y1)</name>
    <dbReference type="NCBI Taxonomy" id="619300"/>
    <lineage>
        <taxon>Eukaryota</taxon>
        <taxon>Fungi</taxon>
        <taxon>Dikarya</taxon>
        <taxon>Ascomycota</taxon>
        <taxon>Saccharomycotina</taxon>
        <taxon>Pichiomycetes</taxon>
        <taxon>Debaryomycetaceae</taxon>
        <taxon>Spathaspora</taxon>
    </lineage>
</organism>
<keyword evidence="2" id="KW-1185">Reference proteome</keyword>
<dbReference type="AlphaFoldDB" id="G3AK36"/>
<accession>G3AK36</accession>
<dbReference type="RefSeq" id="XP_007374362.1">
    <property type="nucleotide sequence ID" value="XM_007374300.1"/>
</dbReference>
<gene>
    <name evidence="1" type="ORF">SPAPADRAFT_60189</name>
</gene>
<dbReference type="Proteomes" id="UP000000709">
    <property type="component" value="Unassembled WGS sequence"/>
</dbReference>
<dbReference type="KEGG" id="spaa:SPAPADRAFT_60189"/>
<dbReference type="InParanoid" id="G3AK36"/>
<dbReference type="HOGENOM" id="CLU_2265401_0_0_1"/>
<name>G3AK36_SPAPN</name>
<evidence type="ECO:0000313" key="1">
    <source>
        <dbReference type="EMBL" id="EGW32847.1"/>
    </source>
</evidence>
<dbReference type="GeneID" id="18873265"/>
<protein>
    <submittedName>
        <fullName evidence="1">Uncharacterized protein</fullName>
    </submittedName>
</protein>
<sequence length="103" mass="11431">MEILSPSLPESTLTLLEKTLSYYATISINLVYVFTSDLELVGSLDISKSTPLPLNQCVRMGDALSMVTRSKANNVTELDDIDGTRLICHTIDGFIFLYAIRRS</sequence>
<dbReference type="OrthoDB" id="10400490at2759"/>
<dbReference type="EMBL" id="GL996501">
    <property type="protein sequence ID" value="EGW32847.1"/>
    <property type="molecule type" value="Genomic_DNA"/>
</dbReference>
<reference evidence="1 2" key="1">
    <citation type="journal article" date="2011" name="Proc. Natl. Acad. Sci. U.S.A.">
        <title>Comparative genomics of xylose-fermenting fungi for enhanced biofuel production.</title>
        <authorList>
            <person name="Wohlbach D.J."/>
            <person name="Kuo A."/>
            <person name="Sato T.K."/>
            <person name="Potts K.M."/>
            <person name="Salamov A.A."/>
            <person name="LaButti K.M."/>
            <person name="Sun H."/>
            <person name="Clum A."/>
            <person name="Pangilinan J.L."/>
            <person name="Lindquist E.A."/>
            <person name="Lucas S."/>
            <person name="Lapidus A."/>
            <person name="Jin M."/>
            <person name="Gunawan C."/>
            <person name="Balan V."/>
            <person name="Dale B.E."/>
            <person name="Jeffries T.W."/>
            <person name="Zinkel R."/>
            <person name="Barry K.W."/>
            <person name="Grigoriev I.V."/>
            <person name="Gasch A.P."/>
        </authorList>
    </citation>
    <scope>NUCLEOTIDE SEQUENCE [LARGE SCALE GENOMIC DNA]</scope>
    <source>
        <strain evidence="2">NRRL Y-27907 / 11-Y1</strain>
    </source>
</reference>